<dbReference type="GO" id="GO:0016491">
    <property type="term" value="F:oxidoreductase activity"/>
    <property type="evidence" value="ECO:0007669"/>
    <property type="project" value="UniProtKB-KW"/>
</dbReference>
<reference evidence="4 5" key="1">
    <citation type="journal article" date="2018" name="Int. J. Syst. Evol. Microbiol.">
        <title>Methylomusa anaerophila gen. nov., sp. nov., an anaerobic methanol-utilizing bacterium isolated from a microbial fuel cell.</title>
        <authorList>
            <person name="Amano N."/>
            <person name="Yamamuro A."/>
            <person name="Miyahara M."/>
            <person name="Kouzuma A."/>
            <person name="Abe T."/>
            <person name="Watanabe K."/>
        </authorList>
    </citation>
    <scope>NUCLEOTIDE SEQUENCE [LARGE SCALE GENOMIC DNA]</scope>
    <source>
        <strain evidence="4 5">MMFC1</strain>
    </source>
</reference>
<gene>
    <name evidence="4" type="primary">ywqN_2</name>
    <name evidence="4" type="ORF">MAMMFC1_03200</name>
</gene>
<evidence type="ECO:0000313" key="4">
    <source>
        <dbReference type="EMBL" id="BBB92507.1"/>
    </source>
</evidence>
<evidence type="ECO:0000313" key="5">
    <source>
        <dbReference type="Proteomes" id="UP000276437"/>
    </source>
</evidence>
<proteinExistence type="predicted"/>
<evidence type="ECO:0000256" key="1">
    <source>
        <dbReference type="ARBA" id="ARBA00022630"/>
    </source>
</evidence>
<keyword evidence="5" id="KW-1185">Reference proteome</keyword>
<dbReference type="SUPFAM" id="SSF52218">
    <property type="entry name" value="Flavoproteins"/>
    <property type="match status" value="1"/>
</dbReference>
<keyword evidence="1" id="KW-0285">Flavoprotein</keyword>
<evidence type="ECO:0000256" key="2">
    <source>
        <dbReference type="ARBA" id="ARBA00022643"/>
    </source>
</evidence>
<dbReference type="KEGG" id="mana:MAMMFC1_03200"/>
<accession>A0A348AN59</accession>
<keyword evidence="2" id="KW-0288">FMN</keyword>
<dbReference type="Proteomes" id="UP000276437">
    <property type="component" value="Chromosome"/>
</dbReference>
<dbReference type="Gene3D" id="3.40.50.360">
    <property type="match status" value="1"/>
</dbReference>
<evidence type="ECO:0000259" key="3">
    <source>
        <dbReference type="Pfam" id="PF03358"/>
    </source>
</evidence>
<dbReference type="RefSeq" id="WP_126309395.1">
    <property type="nucleotide sequence ID" value="NZ_AP018449.1"/>
</dbReference>
<sequence length="181" mass="19847">MSKKLLVLTGSPREGGNSDLLAGAFIKGAEQSLHSVERFDAGRKKIMGCRACGTCFKKGTACSFDDDFNSLAPLLQKAEALVFVTPLYWFTFTAQLKAAIDKLESFIAGERPLQIKECMLLACGATEKEEEFSGLIASYQHIASYQQWQDKGFLIVSKVSAKGDILYTDALAKAEQLGREF</sequence>
<dbReference type="AlphaFoldDB" id="A0A348AN59"/>
<dbReference type="InterPro" id="IPR005025">
    <property type="entry name" value="FMN_Rdtase-like_dom"/>
</dbReference>
<protein>
    <submittedName>
        <fullName evidence="4">Putative NAD(P)H-dependent FMN-containing oxidoreductase YwqN</fullName>
        <ecNumber evidence="4">1.-.-.-</ecNumber>
    </submittedName>
</protein>
<dbReference type="EMBL" id="AP018449">
    <property type="protein sequence ID" value="BBB92507.1"/>
    <property type="molecule type" value="Genomic_DNA"/>
</dbReference>
<dbReference type="Pfam" id="PF03358">
    <property type="entry name" value="FMN_red"/>
    <property type="match status" value="1"/>
</dbReference>
<dbReference type="EC" id="1.-.-.-" evidence="4"/>
<dbReference type="PANTHER" id="PTHR43278">
    <property type="entry name" value="NAD(P)H-DEPENDENT FMN-CONTAINING OXIDOREDUCTASE YWQN-RELATED"/>
    <property type="match status" value="1"/>
</dbReference>
<organism evidence="4 5">
    <name type="scientific">Methylomusa anaerophila</name>
    <dbReference type="NCBI Taxonomy" id="1930071"/>
    <lineage>
        <taxon>Bacteria</taxon>
        <taxon>Bacillati</taxon>
        <taxon>Bacillota</taxon>
        <taxon>Negativicutes</taxon>
        <taxon>Selenomonadales</taxon>
        <taxon>Sporomusaceae</taxon>
        <taxon>Methylomusa</taxon>
    </lineage>
</organism>
<dbReference type="InterPro" id="IPR029039">
    <property type="entry name" value="Flavoprotein-like_sf"/>
</dbReference>
<dbReference type="OrthoDB" id="9805976at2"/>
<name>A0A348AN59_9FIRM</name>
<dbReference type="PANTHER" id="PTHR43278:SF4">
    <property type="entry name" value="NAD(P)H-DEPENDENT FMN-CONTAINING OXIDOREDUCTASE YWQN-RELATED"/>
    <property type="match status" value="1"/>
</dbReference>
<feature type="domain" description="NADPH-dependent FMN reductase-like" evidence="3">
    <location>
        <begin position="4"/>
        <end position="127"/>
    </location>
</feature>
<dbReference type="InterPro" id="IPR051796">
    <property type="entry name" value="ISF_SsuE-like"/>
</dbReference>
<keyword evidence="4" id="KW-0560">Oxidoreductase</keyword>